<proteinExistence type="predicted"/>
<protein>
    <submittedName>
        <fullName evidence="1">Uncharacterized protein</fullName>
    </submittedName>
</protein>
<dbReference type="EMBL" id="CP090041">
    <property type="protein sequence ID" value="UPL03727.1"/>
    <property type="molecule type" value="Genomic_DNA"/>
</dbReference>
<keyword evidence="2" id="KW-1185">Reference proteome</keyword>
<evidence type="ECO:0000313" key="1">
    <source>
        <dbReference type="EMBL" id="UPL03727.1"/>
    </source>
</evidence>
<dbReference type="Proteomes" id="UP000830768">
    <property type="component" value="Chromosome 13"/>
</dbReference>
<evidence type="ECO:0000313" key="2">
    <source>
        <dbReference type="Proteomes" id="UP000830768"/>
    </source>
</evidence>
<organism evidence="1 2">
    <name type="scientific">Fusarium solani subsp. cucurbitae</name>
    <name type="common">Neocosmosporum cucurbitae</name>
    <dbReference type="NCBI Taxonomy" id="2747967"/>
    <lineage>
        <taxon>Eukaryota</taxon>
        <taxon>Fungi</taxon>
        <taxon>Dikarya</taxon>
        <taxon>Ascomycota</taxon>
        <taxon>Pezizomycotina</taxon>
        <taxon>Sordariomycetes</taxon>
        <taxon>Hypocreomycetidae</taxon>
        <taxon>Hypocreales</taxon>
        <taxon>Nectriaceae</taxon>
        <taxon>Fusarium</taxon>
        <taxon>Fusarium solani species complex</taxon>
    </lineage>
</organism>
<reference evidence="1" key="1">
    <citation type="submission" date="2021-11" db="EMBL/GenBank/DDBJ databases">
        <title>Fusarium solani-melongenae Genome sequencing and assembly.</title>
        <authorList>
            <person name="Xie S."/>
            <person name="Huang L."/>
            <person name="Zhang X."/>
        </authorList>
    </citation>
    <scope>NUCLEOTIDE SEQUENCE</scope>
    <source>
        <strain evidence="1">CRI 24-3</strain>
    </source>
</reference>
<accession>A0ACD3ZRL1</accession>
<sequence length="1159" mass="129895">MAFQPPRPNSRDGFEIAIICALHLEADAVGALFDRYWDDDGPPFDKAPSDRNTYSTGVIGRHNVVLAHMPGMGKANAAAVASQCQLSFPNIKLALVVGVCGVVPFKSGKEEIVLGDVIISNGVVQYDFGRHFPDHFARKDTLLDSLGRPNQEILGVLAKLGSLRGRREMSRKMAGYLVALRQEPELGAEYPGVAKDKLFESSYRHMEDQQSCEQLGCNGKLVPRSRLDETGVDLAPIVHLGAIASGDSVMKSGEDRDRIAAAEGIIAFEMEGAGVWGSFPCVVIKGACDYADSHKNKAWQRYAAATAAACAKSFLGFWVPSPSLDISRSGREDENDDPSPNKRICLSRNTNLFTAQSMMTRKPYFYVPFDRDPDFVDRPDILTWLEGQYTGSASRMALVGMGGFGKSQVAIEFAHHIHDESPQTSVFWVHASSKPRFEEAYRSIAQRLELPRRNDPDTDVLGLVRDWLQTEEAGSWLMVLDNADDVNLFYPSANVSWSKVANQPTDENAVASSDQRPLAAYLPKCRSGTILVTSRSIDAAERLTGSQKAIYRILTMDDTQGLQLFRNKLNGDFDRDAAADLLRALDCIPLAITQAAAYINRRAPRASVKTYLDAFQESDKKKGSLLNRDAGDLRRDETVSNSVVTTWQVTFKQIRRERPSAAKLLSFMSFFNPQGIPEFVLHDYNTDLTDNIDRDAESDDFEDDLDVLRGYSLVSVTAAQDVCEVHSLVKFCTRAWIAMEDDAERWRQMFLRSMSRHFPSGTFETWPTCQLLLPHIESILEEKPLDEDLQNWARLLTNCARYMLTLGNYTAAEKLGGKAVKTRIKVLGEEHPSTLLSMANLASTFWNQGRWKEAEELHVGVMETRKRVLGEEHPSTLMSMANLASTFWNQGRWKEAEELYVGVIETMKRVLGEEHPSTLMSMANLASTFRNQGRWKEAEELEVGVMEMTKRVLGEEHPSTLISMANLASTFWNQGRWKEAEELYVGVMEMTKRVLGEEHPSTLISMANLASTFWNQGRWKEAEELYVGVMEMMKREAEELYVGVMETRKRVLGEEHPSTLMSMANLASTFRNQGRWKEAEELYVGVIETRKRVLGEEHPDTLTSMANLAIAWKDQDRTRDALALMRSCVLLRERVLGIDHPDTASSVAALAQWENMSLG</sequence>
<gene>
    <name evidence="1" type="ORF">LCI18_014661</name>
</gene>
<name>A0ACD3ZRL1_FUSSC</name>